<dbReference type="Proteomes" id="UP000680206">
    <property type="component" value="Unassembled WGS sequence"/>
</dbReference>
<proteinExistence type="predicted"/>
<name>A0ABS3RNN2_9ACTN</name>
<comment type="caution">
    <text evidence="1">The sequence shown here is derived from an EMBL/GenBank/DDBJ whole genome shotgun (WGS) entry which is preliminary data.</text>
</comment>
<sequence>MAVDRFVDAIPVATTRSSYAETLAHLVAAAGPGHPVAALEPEQYAAATDTGPGWHLIADSDEFQVHPLPLTDQIAAAEADGRLVVGGVLLDRVTADGRLTGWPLTRPVARSPRRSVV</sequence>
<gene>
    <name evidence="1" type="ORF">J4709_11330</name>
</gene>
<evidence type="ECO:0000313" key="1">
    <source>
        <dbReference type="EMBL" id="MBO2458163.1"/>
    </source>
</evidence>
<reference evidence="1 2" key="1">
    <citation type="submission" date="2021-03" db="EMBL/GenBank/DDBJ databases">
        <title>Actinomadura violae sp. nov., isolated from lichen in Thailand.</title>
        <authorList>
            <person name="Kanchanasin P."/>
            <person name="Saeng-In P."/>
            <person name="Phongsopitanun W."/>
            <person name="Yuki M."/>
            <person name="Kudo T."/>
            <person name="Ohkuma M."/>
            <person name="Tanasupawat S."/>
        </authorList>
    </citation>
    <scope>NUCLEOTIDE SEQUENCE [LARGE SCALE GENOMIC DNA]</scope>
    <source>
        <strain evidence="1 2">LCR2-06</strain>
    </source>
</reference>
<protein>
    <submittedName>
        <fullName evidence="1">Uncharacterized protein</fullName>
    </submittedName>
</protein>
<organism evidence="1 2">
    <name type="scientific">Actinomadura violacea</name>
    <dbReference type="NCBI Taxonomy" id="2819934"/>
    <lineage>
        <taxon>Bacteria</taxon>
        <taxon>Bacillati</taxon>
        <taxon>Actinomycetota</taxon>
        <taxon>Actinomycetes</taxon>
        <taxon>Streptosporangiales</taxon>
        <taxon>Thermomonosporaceae</taxon>
        <taxon>Actinomadura</taxon>
    </lineage>
</organism>
<keyword evidence="2" id="KW-1185">Reference proteome</keyword>
<dbReference type="RefSeq" id="WP_208239900.1">
    <property type="nucleotide sequence ID" value="NZ_JAGEPF010000006.1"/>
</dbReference>
<dbReference type="EMBL" id="JAGEPF010000006">
    <property type="protein sequence ID" value="MBO2458163.1"/>
    <property type="molecule type" value="Genomic_DNA"/>
</dbReference>
<evidence type="ECO:0000313" key="2">
    <source>
        <dbReference type="Proteomes" id="UP000680206"/>
    </source>
</evidence>
<accession>A0ABS3RNN2</accession>